<dbReference type="AlphaFoldDB" id="F5XID4"/>
<feature type="transmembrane region" description="Helical" evidence="1">
    <location>
        <begin position="30"/>
        <end position="52"/>
    </location>
</feature>
<keyword evidence="1" id="KW-1133">Transmembrane helix</keyword>
<feature type="transmembrane region" description="Helical" evidence="1">
    <location>
        <begin position="236"/>
        <end position="259"/>
    </location>
</feature>
<dbReference type="HOGENOM" id="CLU_071040_1_0_11"/>
<evidence type="ECO:0000256" key="1">
    <source>
        <dbReference type="SAM" id="Phobius"/>
    </source>
</evidence>
<dbReference type="Pfam" id="PF06182">
    <property type="entry name" value="ABC2_membrane_6"/>
    <property type="match status" value="1"/>
</dbReference>
<evidence type="ECO:0000313" key="2">
    <source>
        <dbReference type="EMBL" id="BAK35803.1"/>
    </source>
</evidence>
<dbReference type="InterPro" id="IPR010390">
    <property type="entry name" value="ABC-2_transporter-like"/>
</dbReference>
<accession>F5XID4</accession>
<dbReference type="PANTHER" id="PTHR36833">
    <property type="entry name" value="SLR0610 PROTEIN-RELATED"/>
    <property type="match status" value="1"/>
</dbReference>
<proteinExistence type="predicted"/>
<dbReference type="STRING" id="1032480.MLP_27890"/>
<keyword evidence="1" id="KW-0472">Membrane</keyword>
<reference evidence="2 3" key="1">
    <citation type="submission" date="2011-05" db="EMBL/GenBank/DDBJ databases">
        <title>Whole genome sequence of Microlunatus phosphovorus NM-1.</title>
        <authorList>
            <person name="Hosoyama A."/>
            <person name="Sasaki K."/>
            <person name="Harada T."/>
            <person name="Igarashi R."/>
            <person name="Kawakoshi A."/>
            <person name="Sasagawa M."/>
            <person name="Fukada J."/>
            <person name="Nakamura S."/>
            <person name="Katano Y."/>
            <person name="Hanada S."/>
            <person name="Kamagata Y."/>
            <person name="Nakamura N."/>
            <person name="Yamazaki S."/>
            <person name="Fujita N."/>
        </authorList>
    </citation>
    <scope>NUCLEOTIDE SEQUENCE [LARGE SCALE GENOMIC DNA]</scope>
    <source>
        <strain evidence="3">ATCC 700054 / DSM 10555 / JCM 9379 / NBRC 101784 / NCIMB 13414 / VKM Ac-1990 / NM-1</strain>
    </source>
</reference>
<dbReference type="eggNOG" id="COG3694">
    <property type="taxonomic scope" value="Bacteria"/>
</dbReference>
<dbReference type="RefSeq" id="WP_013863672.1">
    <property type="nucleotide sequence ID" value="NC_015635.1"/>
</dbReference>
<dbReference type="PANTHER" id="PTHR36833:SF1">
    <property type="entry name" value="INTEGRAL MEMBRANE TRANSPORT PROTEIN"/>
    <property type="match status" value="1"/>
</dbReference>
<feature type="transmembrane region" description="Helical" evidence="1">
    <location>
        <begin position="119"/>
        <end position="138"/>
    </location>
</feature>
<dbReference type="Proteomes" id="UP000007947">
    <property type="component" value="Chromosome"/>
</dbReference>
<evidence type="ECO:0008006" key="4">
    <source>
        <dbReference type="Google" id="ProtNLM"/>
    </source>
</evidence>
<gene>
    <name evidence="2" type="ordered locus">MLP_27890</name>
</gene>
<dbReference type="EMBL" id="AP012204">
    <property type="protein sequence ID" value="BAK35803.1"/>
    <property type="molecule type" value="Genomic_DNA"/>
</dbReference>
<organism evidence="2 3">
    <name type="scientific">Microlunatus phosphovorus (strain ATCC 700054 / DSM 10555 / JCM 9379 / NBRC 101784 / NCIMB 13414 / VKM Ac-1990 / NM-1)</name>
    <dbReference type="NCBI Taxonomy" id="1032480"/>
    <lineage>
        <taxon>Bacteria</taxon>
        <taxon>Bacillati</taxon>
        <taxon>Actinomycetota</taxon>
        <taxon>Actinomycetes</taxon>
        <taxon>Propionibacteriales</taxon>
        <taxon>Propionibacteriaceae</taxon>
        <taxon>Microlunatus</taxon>
    </lineage>
</organism>
<evidence type="ECO:0000313" key="3">
    <source>
        <dbReference type="Proteomes" id="UP000007947"/>
    </source>
</evidence>
<keyword evidence="3" id="KW-1185">Reference proteome</keyword>
<dbReference type="KEGG" id="mph:MLP_27890"/>
<name>F5XID4_MICPN</name>
<feature type="transmembrane region" description="Helical" evidence="1">
    <location>
        <begin position="202"/>
        <end position="224"/>
    </location>
</feature>
<feature type="transmembrane region" description="Helical" evidence="1">
    <location>
        <begin position="150"/>
        <end position="176"/>
    </location>
</feature>
<feature type="transmembrane region" description="Helical" evidence="1">
    <location>
        <begin position="58"/>
        <end position="80"/>
    </location>
</feature>
<keyword evidence="1" id="KW-0812">Transmembrane</keyword>
<sequence>MLKRLRRQVRMYRVLLVASMRAQGQYRANLIIELIGAIAYQGAGFAFVWVVVDRFGDIGGWGLAELALLYGLRLGAHGVFTFGFAQLMGRITEVVREGEFDRYLTRPVNPLIQLLTRRFSLTVLGDLVCGIALIVVGATHVDVAWTAPALAYLVLALLGAALVEAAMHLAASALAFRQTTTYALSDAIDQLLSTLGGYPLKIFPVSVQLGLTFVFPLAFIAYFPATMLLGRTDELLLPWLAILAPLVGVLLFAASYGCWRSQIRHYASTGH</sequence>
<protein>
    <recommendedName>
        <fullName evidence="4">ABC transporter permease protein</fullName>
    </recommendedName>
</protein>